<dbReference type="AlphaFoldDB" id="A0A0M3FF72"/>
<evidence type="ECO:0008006" key="4">
    <source>
        <dbReference type="Google" id="ProtNLM"/>
    </source>
</evidence>
<name>A0A0M3FF72_ACIBA</name>
<dbReference type="PROSITE" id="PS51257">
    <property type="entry name" value="PROKAR_LIPOPROTEIN"/>
    <property type="match status" value="1"/>
</dbReference>
<gene>
    <name evidence="2" type="ORF">LV35_02141</name>
</gene>
<feature type="region of interest" description="Disordered" evidence="1">
    <location>
        <begin position="228"/>
        <end position="272"/>
    </location>
</feature>
<sequence length="272" mass="30016">MPHSRLTLPLVSVGLFMLSGCTGEDGGFNVGVTLGGTGTGEMTVGTENPVTNPRPNPGSNQMEDDGEYAVAYPNPVTQYCGGVERTIQFVRHYAPFIPMKMGDRMDLLGINSGLKVRYKLQVIVKNTTSEPIYEYINSCKAAIQLTGSKTEKETETNYCLNDETVNTYQPNEEKTYYYTFNLPNILQNWTASYTSQYSKQLYPTMYDDDNESLRTHCAALSTILLMDDYPSSKDGAPPQTSEQENGSNSSEGNSNNDDSTTEEPPIFGGFDL</sequence>
<dbReference type="Proteomes" id="UP000076296">
    <property type="component" value="Unassembled WGS sequence"/>
</dbReference>
<evidence type="ECO:0000256" key="1">
    <source>
        <dbReference type="SAM" id="MobiDB-lite"/>
    </source>
</evidence>
<protein>
    <recommendedName>
        <fullName evidence="4">Lipoprotein</fullName>
    </recommendedName>
</protein>
<evidence type="ECO:0000313" key="2">
    <source>
        <dbReference type="EMBL" id="KZA16518.1"/>
    </source>
</evidence>
<dbReference type="EMBL" id="LRDT01000029">
    <property type="protein sequence ID" value="KZA16518.1"/>
    <property type="molecule type" value="Genomic_DNA"/>
</dbReference>
<feature type="compositionally biased region" description="Low complexity" evidence="1">
    <location>
        <begin position="239"/>
        <end position="258"/>
    </location>
</feature>
<organism evidence="2 3">
    <name type="scientific">Acinetobacter baumannii</name>
    <dbReference type="NCBI Taxonomy" id="470"/>
    <lineage>
        <taxon>Bacteria</taxon>
        <taxon>Pseudomonadati</taxon>
        <taxon>Pseudomonadota</taxon>
        <taxon>Gammaproteobacteria</taxon>
        <taxon>Moraxellales</taxon>
        <taxon>Moraxellaceae</taxon>
        <taxon>Acinetobacter</taxon>
        <taxon>Acinetobacter calcoaceticus/baumannii complex</taxon>
    </lineage>
</organism>
<accession>A0A0M3FF72</accession>
<reference evidence="2 3" key="1">
    <citation type="submission" date="2016-01" db="EMBL/GenBank/DDBJ databases">
        <title>Draft sequences of Acinetobacter baumannii isolates from wounded military personnel.</title>
        <authorList>
            <person name="Arivett B.A."/>
            <person name="Fiester S.E."/>
            <person name="Ream D.C."/>
            <person name="Actis L.A."/>
        </authorList>
    </citation>
    <scope>NUCLEOTIDE SEQUENCE [LARGE SCALE GENOMIC DNA]</scope>
    <source>
        <strain evidence="2 3">AB2828</strain>
    </source>
</reference>
<comment type="caution">
    <text evidence="2">The sequence shown here is derived from an EMBL/GenBank/DDBJ whole genome shotgun (WGS) entry which is preliminary data.</text>
</comment>
<evidence type="ECO:0000313" key="3">
    <source>
        <dbReference type="Proteomes" id="UP000076296"/>
    </source>
</evidence>
<proteinExistence type="predicted"/>
<dbReference type="RefSeq" id="WP_001120776.1">
    <property type="nucleotide sequence ID" value="NZ_BHFY01000102.1"/>
</dbReference>